<comment type="caution">
    <text evidence="9">The sequence shown here is derived from an EMBL/GenBank/DDBJ whole genome shotgun (WGS) entry which is preliminary data.</text>
</comment>
<accession>A0A835Q9G3</accession>
<protein>
    <recommendedName>
        <fullName evidence="8">Inner centromere protein ARK-binding domain-containing protein</fullName>
    </recommendedName>
</protein>
<reference evidence="9 10" key="1">
    <citation type="journal article" date="2020" name="Nat. Food">
        <title>A phased Vanilla planifolia genome enables genetic improvement of flavour and production.</title>
        <authorList>
            <person name="Hasing T."/>
            <person name="Tang H."/>
            <person name="Brym M."/>
            <person name="Khazi F."/>
            <person name="Huang T."/>
            <person name="Chambers A.H."/>
        </authorList>
    </citation>
    <scope>NUCLEOTIDE SEQUENCE [LARGE SCALE GENOMIC DNA]</scope>
    <source>
        <tissue evidence="9">Leaf</tissue>
    </source>
</reference>
<keyword evidence="5" id="KW-0206">Cytoskeleton</keyword>
<comment type="subcellular location">
    <subcellularLocation>
        <location evidence="2">Cytoplasm</location>
        <location evidence="2">Cytoskeleton</location>
        <location evidence="2">Spindle</location>
    </subcellularLocation>
    <subcellularLocation>
        <location evidence="1">Nucleus</location>
    </subcellularLocation>
</comment>
<evidence type="ECO:0000259" key="8">
    <source>
        <dbReference type="Pfam" id="PF03941"/>
    </source>
</evidence>
<keyword evidence="4" id="KW-0963">Cytoplasm</keyword>
<proteinExistence type="inferred from homology"/>
<evidence type="ECO:0000313" key="10">
    <source>
        <dbReference type="Proteomes" id="UP000636800"/>
    </source>
</evidence>
<evidence type="ECO:0000256" key="7">
    <source>
        <dbReference type="SAM" id="MobiDB-lite"/>
    </source>
</evidence>
<feature type="region of interest" description="Disordered" evidence="7">
    <location>
        <begin position="170"/>
        <end position="190"/>
    </location>
</feature>
<evidence type="ECO:0000256" key="2">
    <source>
        <dbReference type="ARBA" id="ARBA00004186"/>
    </source>
</evidence>
<dbReference type="PANTHER" id="PTHR13738">
    <property type="entry name" value="TROPONIN I"/>
    <property type="match status" value="1"/>
</dbReference>
<evidence type="ECO:0000256" key="4">
    <source>
        <dbReference type="ARBA" id="ARBA00022490"/>
    </source>
</evidence>
<feature type="region of interest" description="Disordered" evidence="7">
    <location>
        <begin position="1215"/>
        <end position="1256"/>
    </location>
</feature>
<keyword evidence="10" id="KW-1185">Reference proteome</keyword>
<feature type="compositionally biased region" description="Basic and acidic residues" evidence="7">
    <location>
        <begin position="1310"/>
        <end position="1336"/>
    </location>
</feature>
<dbReference type="OrthoDB" id="1895912at2759"/>
<dbReference type="GO" id="GO:0005634">
    <property type="term" value="C:nucleus"/>
    <property type="evidence" value="ECO:0007669"/>
    <property type="project" value="UniProtKB-SubCell"/>
</dbReference>
<evidence type="ECO:0000256" key="3">
    <source>
        <dbReference type="ARBA" id="ARBA00010042"/>
    </source>
</evidence>
<feature type="region of interest" description="Disordered" evidence="7">
    <location>
        <begin position="394"/>
        <end position="414"/>
    </location>
</feature>
<feature type="region of interest" description="Disordered" evidence="7">
    <location>
        <begin position="1065"/>
        <end position="1087"/>
    </location>
</feature>
<dbReference type="Pfam" id="PF03941">
    <property type="entry name" value="INCENP_ARK-bind"/>
    <property type="match status" value="1"/>
</dbReference>
<feature type="compositionally biased region" description="Basic and acidic residues" evidence="7">
    <location>
        <begin position="637"/>
        <end position="654"/>
    </location>
</feature>
<feature type="region of interest" description="Disordered" evidence="7">
    <location>
        <begin position="293"/>
        <end position="313"/>
    </location>
</feature>
<dbReference type="GO" id="GO:0005819">
    <property type="term" value="C:spindle"/>
    <property type="evidence" value="ECO:0007669"/>
    <property type="project" value="UniProtKB-SubCell"/>
</dbReference>
<organism evidence="9 10">
    <name type="scientific">Vanilla planifolia</name>
    <name type="common">Vanilla</name>
    <dbReference type="NCBI Taxonomy" id="51239"/>
    <lineage>
        <taxon>Eukaryota</taxon>
        <taxon>Viridiplantae</taxon>
        <taxon>Streptophyta</taxon>
        <taxon>Embryophyta</taxon>
        <taxon>Tracheophyta</taxon>
        <taxon>Spermatophyta</taxon>
        <taxon>Magnoliopsida</taxon>
        <taxon>Liliopsida</taxon>
        <taxon>Asparagales</taxon>
        <taxon>Orchidaceae</taxon>
        <taxon>Vanilloideae</taxon>
        <taxon>Vanilleae</taxon>
        <taxon>Vanilla</taxon>
    </lineage>
</organism>
<dbReference type="Proteomes" id="UP000636800">
    <property type="component" value="Unassembled WGS sequence"/>
</dbReference>
<dbReference type="EMBL" id="JADCNL010000009">
    <property type="protein sequence ID" value="KAG0466621.1"/>
    <property type="molecule type" value="Genomic_DNA"/>
</dbReference>
<dbReference type="InterPro" id="IPR050875">
    <property type="entry name" value="Troponin_I"/>
</dbReference>
<dbReference type="InterPro" id="IPR005635">
    <property type="entry name" value="Inner_centromere_prot_ARK-bd"/>
</dbReference>
<feature type="region of interest" description="Disordered" evidence="7">
    <location>
        <begin position="1301"/>
        <end position="1345"/>
    </location>
</feature>
<comment type="similarity">
    <text evidence="3">Belongs to the INCENP family.</text>
</comment>
<evidence type="ECO:0000256" key="5">
    <source>
        <dbReference type="ARBA" id="ARBA00023212"/>
    </source>
</evidence>
<evidence type="ECO:0000313" key="9">
    <source>
        <dbReference type="EMBL" id="KAG0466621.1"/>
    </source>
</evidence>
<name>A0A835Q9G3_VANPL</name>
<feature type="compositionally biased region" description="Basic and acidic residues" evidence="7">
    <location>
        <begin position="130"/>
        <end position="146"/>
    </location>
</feature>
<evidence type="ECO:0000256" key="1">
    <source>
        <dbReference type="ARBA" id="ARBA00004123"/>
    </source>
</evidence>
<keyword evidence="6" id="KW-0539">Nucleus</keyword>
<feature type="domain" description="Inner centromere protein ARK-binding" evidence="8">
    <location>
        <begin position="1406"/>
        <end position="1457"/>
    </location>
</feature>
<gene>
    <name evidence="9" type="ORF">HPP92_018201</name>
</gene>
<feature type="region of interest" description="Disordered" evidence="7">
    <location>
        <begin position="620"/>
        <end position="655"/>
    </location>
</feature>
<sequence>MGPSASVFSNNGDLSKEQLISEILFPFPATKNSLPDQYTNLNLSDMKHGSKCNPSKLLGGVYALDKSLGVDLRDNSNILLNQDNNSECNVVESRSEIDVMDWVPSIRSHQICSGSLVCKMDKMINGGRKGRAENQKERKTMSRIESEDVGLSDSFSSANKDLEMVNGSVGRVTRSRSRLSAQKQNSSGKSFGAKASTLVKDFANLPPECRTDMHPLNLADLNRFPSDNINDVDMLQVYSSNAENEMFGKAMFDKSSRCPGIPALVEPLMANLNGIGSCQTCLNETPNISVSVSQTQEVPSRRTMSNNASHPKQMQVQQCDVSNAELVNGVVEVDMVSNEGIEKGSLEFIVDDDCECASHCDSIRKLPEMPRISSALSPAGDGVPISCKDSCSNKVDNPSITRETSPRISKTHSGGRQLSVKLKTVVGSEALQKVESSPIVGRAHHQFDISEESGCKECSAVTLNSRKRSACCDVVSTEIDDCQSGKKGSPCLQDSLMEIPNDVGESLAIEANLTGKVDRLPMELQGGSEEIYRVADPGFFMVPASNVQRLSETPACLLSWPESSSSKHACSAKITGSMVGSYLGCLDNTPMLRGSEEPLLEDPLKCTKNKSMDYHLEEKINSNLSDEETSSGTNSLRTKDPSIKKTSENAERKSTQGHYFLRSSNFCNNADLLKSGESIISCSMVSSMLQEADKTETFEGIIENLMPAKFSASIDAKSYSVPSAPRYFLRSATVKGTKLPSYWSEGDCHGIEFKRLKKTRDHQFHCSWPNRIKARHKSSLATSPWSSSCSCLDIKQQIEHKCKAKSTAEAILVQFSSKLTDCYMQSSVPPETKQSHMLQNGSDSNSSIHDLVILPREVHTYNSRDEKKSCNLILESEFDHSSGGSATLFASNEAKEPCDAPQPFYSCSFTGLSCADDEKTKYDETMPTFERFNIDIPYLVQDSAVSDIADIPSLAKERIFVLEQLRQSRVLLTPNYVEPYKLYEVDGISDDLDSSSLGLLENMKLDYSREHTIADTERLSASCSNSLMGIGCKYGSQHDHPVLERSHSVSSTSVGFCSETRNPPLTPPVLKLGHGKLSGKRSSSSEKMNSKPELICFRIDENSSTTEENADFFQVNFSARRTSPRDIGYSKNSTSLSDETAIYQNRTGFISNLMELEVRDSLESVISDADSSLLCLGKGKSKIENTEHQKHADKENRFWKTVRSISNMSVKSKVSRKSSKRIRETQSMGRSGKPSISDIASFGPHVQQKQGGPLLHGKKEIKVKALEAAEVAKRLEVKKQIERETRKATVKLQRERLEQENAKQLKLKQKHEEEKRKKEVDNGGRKRQRKEEDQKAKQCKRQCKAQSRTLNRGLEDKMRFQEEQDIRKKAVGVDCSDVFQEAVENLIPVLRTEMHLQSYEISPYQSSDDEEVEEYSWREQKFVPLWARRESLGQIIRSHQYLDPKEIFSRKQSFSLSKVLCSRVLTRQWR</sequence>
<feature type="region of interest" description="Disordered" evidence="7">
    <location>
        <begin position="127"/>
        <end position="152"/>
    </location>
</feature>
<dbReference type="PANTHER" id="PTHR13738:SF1">
    <property type="entry name" value="TROPONIN I"/>
    <property type="match status" value="1"/>
</dbReference>
<evidence type="ECO:0000256" key="6">
    <source>
        <dbReference type="ARBA" id="ARBA00023242"/>
    </source>
</evidence>